<dbReference type="SUPFAM" id="SSF101307">
    <property type="entry name" value="YutG-like"/>
    <property type="match status" value="1"/>
</dbReference>
<comment type="subcellular location">
    <subcellularLocation>
        <location evidence="1">Cell inner membrane</location>
        <topology evidence="1">Multi-pass membrane protein</topology>
    </subcellularLocation>
</comment>
<keyword evidence="1 2" id="KW-0812">Transmembrane</keyword>
<keyword evidence="1" id="KW-0443">Lipid metabolism</keyword>
<keyword evidence="1" id="KW-0997">Cell inner membrane</keyword>
<dbReference type="PANTHER" id="PTHR36305">
    <property type="entry name" value="PHOSPHATIDYLGLYCEROPHOSPHATASE A"/>
    <property type="match status" value="1"/>
</dbReference>
<keyword evidence="1" id="KW-0378">Hydrolase</keyword>
<dbReference type="PANTHER" id="PTHR36305:SF1">
    <property type="entry name" value="PHOSPHATIDYLGLYCEROPHOSPHATASE A"/>
    <property type="match status" value="1"/>
</dbReference>
<evidence type="ECO:0000313" key="4">
    <source>
        <dbReference type="EMBL" id="KVX01027.1"/>
    </source>
</evidence>
<keyword evidence="2" id="KW-1133">Transmembrane helix</keyword>
<keyword evidence="1" id="KW-0460">Magnesium</keyword>
<protein>
    <recommendedName>
        <fullName evidence="1">Phosphatidylglycerophosphatase A</fullName>
        <ecNumber evidence="1">3.1.3.27</ecNumber>
    </recommendedName>
    <alternativeName>
        <fullName evidence="1">Phosphatidylglycerolphosphate phosphatase A</fullName>
    </alternativeName>
</protein>
<comment type="catalytic activity">
    <reaction evidence="1">
        <text>a 1,2-diacyl-sn-glycero-3-phospho-(1'-sn-glycero-3'-phosphate) + H2O = a 1,2-diacyl-sn-glycero-3-phospho-(1'-sn-glycerol) + phosphate</text>
        <dbReference type="Rhea" id="RHEA:33751"/>
        <dbReference type="ChEBI" id="CHEBI:15377"/>
        <dbReference type="ChEBI" id="CHEBI:43474"/>
        <dbReference type="ChEBI" id="CHEBI:60110"/>
        <dbReference type="ChEBI" id="CHEBI:64716"/>
        <dbReference type="EC" id="3.1.3.27"/>
    </reaction>
</comment>
<proteinExistence type="predicted"/>
<dbReference type="PIRSF" id="PIRSF006162">
    <property type="entry name" value="PgpA"/>
    <property type="match status" value="1"/>
</dbReference>
<dbReference type="InterPro" id="IPR036681">
    <property type="entry name" value="PgpA-like_sf"/>
</dbReference>
<evidence type="ECO:0000256" key="1">
    <source>
        <dbReference type="PIRNR" id="PIRNR006162"/>
    </source>
</evidence>
<keyword evidence="1" id="KW-1208">Phospholipid metabolism</keyword>
<name>A0A119CZA1_SHEFR</name>
<comment type="cofactor">
    <cofactor evidence="1">
        <name>Mg(2+)</name>
        <dbReference type="ChEBI" id="CHEBI:18420"/>
    </cofactor>
</comment>
<feature type="transmembrane region" description="Helical" evidence="2">
    <location>
        <begin position="21"/>
        <end position="49"/>
    </location>
</feature>
<comment type="function">
    <text evidence="1">Lipid phosphatase which dephosphorylates phosphatidylglycerophosphate (PGP) to phosphatidylglycerol (PG).</text>
</comment>
<feature type="transmembrane region" description="Helical" evidence="2">
    <location>
        <begin position="93"/>
        <end position="119"/>
    </location>
</feature>
<keyword evidence="1" id="KW-0595">Phospholipid degradation</keyword>
<comment type="pathway">
    <text evidence="1">Phospholipid metabolism; phosphatidylglycerol biosynthesis; phosphatidylglycerol from CDP-diacylglycerol: step 2/2.</text>
</comment>
<keyword evidence="1" id="KW-0442">Lipid degradation</keyword>
<dbReference type="AlphaFoldDB" id="A0A119CZA1"/>
<dbReference type="GO" id="GO:0005886">
    <property type="term" value="C:plasma membrane"/>
    <property type="evidence" value="ECO:0007669"/>
    <property type="project" value="UniProtKB-SubCell"/>
</dbReference>
<dbReference type="RefSeq" id="WP_059746438.1">
    <property type="nucleotide sequence ID" value="NZ_JBOZOX010000002.1"/>
</dbReference>
<keyword evidence="1" id="KW-1003">Cell membrane</keyword>
<dbReference type="GO" id="GO:0009395">
    <property type="term" value="P:phospholipid catabolic process"/>
    <property type="evidence" value="ECO:0007669"/>
    <property type="project" value="UniProtKB-KW"/>
</dbReference>
<sequence>MRLLTQDKFVKKLSLANPIHFLALGFGSGKAVKAPGTFGTLAAVPIVLLMQQLSLTNYLIITCISMLAGFYICGKAAKDMGVHDHGAIVWDEVVGLMITMIAAPLGFMWLALGFVLFRFFDIVKPWPIRWLDAKVHGGFGIMIDDVLAGIFSLIGVQLAVYYL</sequence>
<dbReference type="Pfam" id="PF04608">
    <property type="entry name" value="PgpA"/>
    <property type="match status" value="1"/>
</dbReference>
<evidence type="ECO:0000259" key="3">
    <source>
        <dbReference type="Pfam" id="PF04608"/>
    </source>
</evidence>
<comment type="caution">
    <text evidence="4">The sequence shown here is derived from an EMBL/GenBank/DDBJ whole genome shotgun (WGS) entry which is preliminary data.</text>
</comment>
<dbReference type="EC" id="3.1.3.27" evidence="1"/>
<keyword evidence="1 2" id="KW-0472">Membrane</keyword>
<evidence type="ECO:0000256" key="2">
    <source>
        <dbReference type="SAM" id="Phobius"/>
    </source>
</evidence>
<feature type="transmembrane region" description="Helical" evidence="2">
    <location>
        <begin position="139"/>
        <end position="162"/>
    </location>
</feature>
<dbReference type="GO" id="GO:0008962">
    <property type="term" value="F:phosphatidylglycerophosphatase activity"/>
    <property type="evidence" value="ECO:0007669"/>
    <property type="project" value="UniProtKB-EC"/>
</dbReference>
<dbReference type="CDD" id="cd06971">
    <property type="entry name" value="PgpA"/>
    <property type="match status" value="1"/>
</dbReference>
<dbReference type="EMBL" id="LRDC01000029">
    <property type="protein sequence ID" value="KVX01027.1"/>
    <property type="molecule type" value="Genomic_DNA"/>
</dbReference>
<dbReference type="InterPro" id="IPR007686">
    <property type="entry name" value="YutG/PgpA"/>
</dbReference>
<reference evidence="4 5" key="1">
    <citation type="submission" date="2016-01" db="EMBL/GenBank/DDBJ databases">
        <title>Draft genome of the antarctic isolate Shewanella frigidimarina Ag06-30.</title>
        <authorList>
            <person name="Parmeciano Di Noto G."/>
            <person name="Vazquez S."/>
            <person name="Mac Cormack W."/>
            <person name="Iriarte A."/>
            <person name="Quiroga C."/>
        </authorList>
    </citation>
    <scope>NUCLEOTIDE SEQUENCE [LARGE SCALE GENOMIC DNA]</scope>
    <source>
        <strain evidence="4 5">Ag06-30</strain>
    </source>
</reference>
<dbReference type="Proteomes" id="UP000055702">
    <property type="component" value="Unassembled WGS sequence"/>
</dbReference>
<dbReference type="UniPathway" id="UPA00084">
    <property type="reaction ID" value="UER00504"/>
</dbReference>
<keyword evidence="1" id="KW-0479">Metal-binding</keyword>
<gene>
    <name evidence="4" type="ORF">AWJ07_06120</name>
</gene>
<evidence type="ECO:0000313" key="5">
    <source>
        <dbReference type="Proteomes" id="UP000055702"/>
    </source>
</evidence>
<dbReference type="InterPro" id="IPR026037">
    <property type="entry name" value="PgpA"/>
</dbReference>
<dbReference type="GO" id="GO:0046872">
    <property type="term" value="F:metal ion binding"/>
    <property type="evidence" value="ECO:0007669"/>
    <property type="project" value="UniProtKB-KW"/>
</dbReference>
<dbReference type="GO" id="GO:0006655">
    <property type="term" value="P:phosphatidylglycerol biosynthetic process"/>
    <property type="evidence" value="ECO:0007669"/>
    <property type="project" value="UniProtKB-UniPathway"/>
</dbReference>
<feature type="domain" description="YutG/PgpA" evidence="3">
    <location>
        <begin position="22"/>
        <end position="159"/>
    </location>
</feature>
<accession>A0A119CZA1</accession>
<organism evidence="4">
    <name type="scientific">Shewanella frigidimarina</name>
    <dbReference type="NCBI Taxonomy" id="56812"/>
    <lineage>
        <taxon>Bacteria</taxon>
        <taxon>Pseudomonadati</taxon>
        <taxon>Pseudomonadota</taxon>
        <taxon>Gammaproteobacteria</taxon>
        <taxon>Alteromonadales</taxon>
        <taxon>Shewanellaceae</taxon>
        <taxon>Shewanella</taxon>
    </lineage>
</organism>
<feature type="transmembrane region" description="Helical" evidence="2">
    <location>
        <begin position="55"/>
        <end position="73"/>
    </location>
</feature>